<dbReference type="EMBL" id="VVIM01000006">
    <property type="protein sequence ID" value="KAB0798269.1"/>
    <property type="molecule type" value="Genomic_DNA"/>
</dbReference>
<organism evidence="17 18">
    <name type="scientific">Photinus pyralis</name>
    <name type="common">Common eastern firefly</name>
    <name type="synonym">Lampyris pyralis</name>
    <dbReference type="NCBI Taxonomy" id="7054"/>
    <lineage>
        <taxon>Eukaryota</taxon>
        <taxon>Metazoa</taxon>
        <taxon>Ecdysozoa</taxon>
        <taxon>Arthropoda</taxon>
        <taxon>Hexapoda</taxon>
        <taxon>Insecta</taxon>
        <taxon>Pterygota</taxon>
        <taxon>Neoptera</taxon>
        <taxon>Endopterygota</taxon>
        <taxon>Coleoptera</taxon>
        <taxon>Polyphaga</taxon>
        <taxon>Elateriformia</taxon>
        <taxon>Elateroidea</taxon>
        <taxon>Lampyridae</taxon>
        <taxon>Lampyrinae</taxon>
        <taxon>Photinus</taxon>
    </lineage>
</organism>
<feature type="transmembrane region" description="Helical" evidence="14">
    <location>
        <begin position="781"/>
        <end position="803"/>
    </location>
</feature>
<feature type="compositionally biased region" description="Low complexity" evidence="13">
    <location>
        <begin position="1816"/>
        <end position="1827"/>
    </location>
</feature>
<dbReference type="GO" id="GO:0031267">
    <property type="term" value="F:small GTPase binding"/>
    <property type="evidence" value="ECO:0007669"/>
    <property type="project" value="InterPro"/>
</dbReference>
<feature type="transmembrane region" description="Helical" evidence="14">
    <location>
        <begin position="1021"/>
        <end position="1042"/>
    </location>
</feature>
<dbReference type="Gene3D" id="2.130.10.10">
    <property type="entry name" value="YVTN repeat-like/Quinoprotein amine dehydrogenase"/>
    <property type="match status" value="1"/>
</dbReference>
<dbReference type="FunFam" id="1.25.10.10:FF:000027">
    <property type="entry name" value="Importin subunit beta-1"/>
    <property type="match status" value="1"/>
</dbReference>
<feature type="region of interest" description="Disordered" evidence="13">
    <location>
        <begin position="1673"/>
        <end position="1725"/>
    </location>
</feature>
<dbReference type="InterPro" id="IPR011989">
    <property type="entry name" value="ARM-like"/>
</dbReference>
<keyword evidence="4" id="KW-0813">Transport</keyword>
<feature type="repeat" description="HEAT" evidence="11">
    <location>
        <begin position="414"/>
        <end position="452"/>
    </location>
</feature>
<dbReference type="SUPFAM" id="SSF103473">
    <property type="entry name" value="MFS general substrate transporter"/>
    <property type="match status" value="1"/>
</dbReference>
<dbReference type="SUPFAM" id="SSF50978">
    <property type="entry name" value="WD40 repeat-like"/>
    <property type="match status" value="1"/>
</dbReference>
<dbReference type="InterPro" id="IPR052596">
    <property type="entry name" value="AMBRA1_autophagy"/>
</dbReference>
<reference evidence="17 18" key="1">
    <citation type="journal article" date="2018" name="Elife">
        <title>Firefly genomes illuminate parallel origins of bioluminescence in beetles.</title>
        <authorList>
            <person name="Fallon T.R."/>
            <person name="Lower S.E."/>
            <person name="Chang C.H."/>
            <person name="Bessho-Uehara M."/>
            <person name="Martin G.J."/>
            <person name="Bewick A.J."/>
            <person name="Behringer M."/>
            <person name="Debat H.J."/>
            <person name="Wong I."/>
            <person name="Day J.C."/>
            <person name="Suvorov A."/>
            <person name="Silva C.J."/>
            <person name="Stanger-Hall K.F."/>
            <person name="Hall D.W."/>
            <person name="Schmitz R.J."/>
            <person name="Nelson D.R."/>
            <person name="Lewis S.M."/>
            <person name="Shigenobu S."/>
            <person name="Bybee S.M."/>
            <person name="Larracuente A.M."/>
            <person name="Oba Y."/>
            <person name="Weng J.K."/>
        </authorList>
    </citation>
    <scope>NUCLEOTIDE SEQUENCE [LARGE SCALE GENOMIC DNA]</scope>
    <source>
        <strain evidence="17">1611_PpyrPB1</strain>
        <tissue evidence="17">Whole body</tissue>
    </source>
</reference>
<dbReference type="InterPro" id="IPR001680">
    <property type="entry name" value="WD40_rpt"/>
</dbReference>
<dbReference type="SUPFAM" id="SSF69322">
    <property type="entry name" value="Tricorn protease domain 2"/>
    <property type="match status" value="1"/>
</dbReference>
<dbReference type="Pfam" id="PF13513">
    <property type="entry name" value="HEAT_EZ"/>
    <property type="match status" value="1"/>
</dbReference>
<dbReference type="PROSITE" id="PS50850">
    <property type="entry name" value="MFS"/>
    <property type="match status" value="1"/>
</dbReference>
<evidence type="ECO:0000256" key="10">
    <source>
        <dbReference type="ARBA" id="ARBA00023136"/>
    </source>
</evidence>
<feature type="compositionally biased region" description="Low complexity" evidence="13">
    <location>
        <begin position="2429"/>
        <end position="2443"/>
    </location>
</feature>
<feature type="transmembrane region" description="Helical" evidence="14">
    <location>
        <begin position="1170"/>
        <end position="1187"/>
    </location>
</feature>
<feature type="compositionally biased region" description="Basic and acidic residues" evidence="13">
    <location>
        <begin position="1845"/>
        <end position="1859"/>
    </location>
</feature>
<dbReference type="InterPro" id="IPR015943">
    <property type="entry name" value="WD40/YVTN_repeat-like_dom_sf"/>
</dbReference>
<evidence type="ECO:0000256" key="14">
    <source>
        <dbReference type="SAM" id="Phobius"/>
    </source>
</evidence>
<dbReference type="PROSITE" id="PS50082">
    <property type="entry name" value="WD_REPEATS_2"/>
    <property type="match status" value="1"/>
</dbReference>
<keyword evidence="7" id="KW-0677">Repeat</keyword>
<feature type="repeat" description="WD" evidence="12">
    <location>
        <begin position="1548"/>
        <end position="1590"/>
    </location>
</feature>
<dbReference type="Pfam" id="PF00083">
    <property type="entry name" value="Sugar_tr"/>
    <property type="match status" value="1"/>
</dbReference>
<keyword evidence="10 14" id="KW-0472">Membrane</keyword>
<gene>
    <name evidence="17" type="ORF">PPYR_09262</name>
</gene>
<dbReference type="Gene3D" id="1.20.1250.20">
    <property type="entry name" value="MFS general substrate transporter like domains"/>
    <property type="match status" value="1"/>
</dbReference>
<feature type="compositionally biased region" description="Polar residues" evidence="13">
    <location>
        <begin position="2404"/>
        <end position="2424"/>
    </location>
</feature>
<feature type="region of interest" description="Disordered" evidence="13">
    <location>
        <begin position="2402"/>
        <end position="2451"/>
    </location>
</feature>
<dbReference type="SMART" id="SM00320">
    <property type="entry name" value="WD40"/>
    <property type="match status" value="5"/>
</dbReference>
<dbReference type="GO" id="GO:0016020">
    <property type="term" value="C:membrane"/>
    <property type="evidence" value="ECO:0007669"/>
    <property type="project" value="UniProtKB-SubCell"/>
</dbReference>
<proteinExistence type="inferred from homology"/>
<evidence type="ECO:0000256" key="8">
    <source>
        <dbReference type="ARBA" id="ARBA00022927"/>
    </source>
</evidence>
<feature type="compositionally biased region" description="Polar residues" evidence="13">
    <location>
        <begin position="1936"/>
        <end position="1960"/>
    </location>
</feature>
<dbReference type="SUPFAM" id="SSF48371">
    <property type="entry name" value="ARM repeat"/>
    <property type="match status" value="1"/>
</dbReference>
<dbReference type="GO" id="GO:0080008">
    <property type="term" value="C:Cul4-RING E3 ubiquitin ligase complex"/>
    <property type="evidence" value="ECO:0007669"/>
    <property type="project" value="TreeGrafter"/>
</dbReference>
<protein>
    <submittedName>
        <fullName evidence="17">Uncharacterized protein</fullName>
    </submittedName>
</protein>
<dbReference type="GO" id="GO:0000045">
    <property type="term" value="P:autophagosome assembly"/>
    <property type="evidence" value="ECO:0007669"/>
    <property type="project" value="TreeGrafter"/>
</dbReference>
<evidence type="ECO:0000313" key="18">
    <source>
        <dbReference type="Proteomes" id="UP000327044"/>
    </source>
</evidence>
<feature type="compositionally biased region" description="Low complexity" evidence="13">
    <location>
        <begin position="1860"/>
        <end position="1873"/>
    </location>
</feature>
<dbReference type="InParanoid" id="A0A5N4ALR7"/>
<evidence type="ECO:0000313" key="17">
    <source>
        <dbReference type="EMBL" id="KAB0798269.1"/>
    </source>
</evidence>
<dbReference type="PANTHER" id="PTHR22874:SF1">
    <property type="entry name" value="ACTIVATING MOLECULE IN BECN1-REGULATED AUTOPHAGY PROTEIN 1"/>
    <property type="match status" value="1"/>
</dbReference>
<keyword evidence="9 14" id="KW-1133">Transmembrane helix</keyword>
<evidence type="ECO:0000256" key="9">
    <source>
        <dbReference type="ARBA" id="ARBA00022989"/>
    </source>
</evidence>
<evidence type="ECO:0000256" key="4">
    <source>
        <dbReference type="ARBA" id="ARBA00022448"/>
    </source>
</evidence>
<accession>A0A5N4ALR7</accession>
<evidence type="ECO:0000259" key="16">
    <source>
        <dbReference type="PROSITE" id="PS50850"/>
    </source>
</evidence>
<feature type="compositionally biased region" description="Basic and acidic residues" evidence="13">
    <location>
        <begin position="2025"/>
        <end position="2034"/>
    </location>
</feature>
<evidence type="ECO:0000256" key="1">
    <source>
        <dbReference type="ARBA" id="ARBA00004141"/>
    </source>
</evidence>
<evidence type="ECO:0000256" key="7">
    <source>
        <dbReference type="ARBA" id="ARBA00022737"/>
    </source>
</evidence>
<feature type="transmembrane region" description="Helical" evidence="14">
    <location>
        <begin position="847"/>
        <end position="869"/>
    </location>
</feature>
<dbReference type="InterPro" id="IPR021133">
    <property type="entry name" value="HEAT_type_2"/>
</dbReference>
<feature type="region of interest" description="Disordered" evidence="13">
    <location>
        <begin position="1765"/>
        <end position="1801"/>
    </location>
</feature>
<keyword evidence="18" id="KW-1185">Reference proteome</keyword>
<feature type="transmembrane region" description="Helical" evidence="14">
    <location>
        <begin position="1049"/>
        <end position="1072"/>
    </location>
</feature>
<keyword evidence="6 14" id="KW-0812">Transmembrane</keyword>
<dbReference type="GO" id="GO:0022857">
    <property type="term" value="F:transmembrane transporter activity"/>
    <property type="evidence" value="ECO:0007669"/>
    <property type="project" value="InterPro"/>
</dbReference>
<feature type="compositionally biased region" description="Polar residues" evidence="13">
    <location>
        <begin position="2041"/>
        <end position="2065"/>
    </location>
</feature>
<evidence type="ECO:0000256" key="6">
    <source>
        <dbReference type="ARBA" id="ARBA00022692"/>
    </source>
</evidence>
<sequence length="3126" mass="350991">MHQETLQLIQILEKTVSPDKAELEQASNFLEQAATNNLPQFIKTLSDILRHGGNSPVARMAAGLQLKNHLTSKDQSIKVSYQQRWLLFQEDIRDYIKKNIVEALGTETSRPSSAAQCVAYVAVAELPQGRWPSLINTLVNNVVQTNSTEMQKEATLEAIGYICQEIDSEVLVTQSNAILTAIIHGMRSTEPSNHVRLAATQALLNSLEFTRANFDKETERNFIMEVVCEATQSQDSQIKVAALQCLVKILSLYYQYMEPYMAQALFPITLEAMKSDNDAVALQGIEFWSNVSDEEVDLAIEDSEATEAGRPPARVSRHYAKGALHFIVPVLMQKLTKQEELDDDDDWNPCKAAGVCLMLLATCCEDEIVPHVLPFIKDNIKSEDWRYRDASLMAFGSILGGLDNSALKPLVEQAMPTLIELMYDNSVIVRDTAAWTFGRICEIIPEVAINETYLKPLLESLVTGLKAEPRVAANVCWAFTGLVEAAYEAAEVNEETGQPDTYCLSQFFEFIIQRLLETTDRPDGAQANLRPAAYEALMEMVKNSPKDCYVTVQKTTMVILERLQQVLQMESHIATLLSMFSSNSCKNGGVQEDALMAVSTLVEVLGENFLKYMDAFKQFLYIGLRNHQEYQVCATAVGLTGDIFRALKLKTLPYCDEIMMILLENLSDNSVHRTVKPQILSVFGDIVLSIGLEFKKYLEVVLVTLAQASQAQVDRTDFDMIDYLNDLREGVLDAYTGIIQGLKGDGPTPHPDVMLLEPHVPFIVRFIIVVAQDNEHSDASVAVAAGLVGDLCLAFGAAMLALLDLDSINDMLTQGRRMTLDRTLVYNQIDLDDILPQVGEFGRYQKLMLWLVCLPACIPCGFCAFNQLFMVDVPDHWCRIDELQNFSRYERRKLGIPYGDGTYSRCQRYAVNWTRVLDEDVTNANESWPIEACKDGWEYDLSVVSSSIVIDFDLVCERDIYPTLGLVALNIGGPIGVYGFGILNDKIGRKKSFFACLFTLLAGSIMTACSPQFWVWAVSRIIVGLTVPAIYQIPFIISLELVGPNYRSFVTVTTCTFYTFGLMALAGIAYLVPNWEHLTLVTSLPFLLYVIYWYFLPESPRWLLARGRFDEALKILEVLARVNRCELPASFRQLLKQRMMLTRSRSQDSANSKCPDIFVLCRTPNMRLKTILITLNWFANTTVYVGLSYYGPALGDNKYLSFLLSAAVEIPSYLLCWMIMDRWGRRWPLCLSMIISGICCIATVLLSEDATVSIMVLYLLSKSSISASFLIMYPFAGELYPTQLRGIGIGTSSYIGGMGLIIIPFITYLGSENLILPLMIMGFFSVFGGLLALRLPETLHYRLPQTIEEGEEFGKNFTVQDCCRCIPLKLNPPVLSSFEDLELDRIKEEDVEQIPLEASRRMSMRRLARQTSFMDTQKDSDGSMQITYWITRSRNVKMNPDDDDAVINQLKHPRLVCDVLPRVGLNFLRALESNKINDKKHSRVDLEAFAEDELVRKEYRELYCEMPGTPRSTFLMVFSPDGSKVASTHGNHNIYVTDLRSGKNIRTLVGHPRTPWCIAFHPTCNELLASGCLGGQVRVWDLSGGSEVWTANSQTVIASIAFHPSDRILVIATYNELYFWDWSKREPFTHTATCNTKEKVRYVAFDRLGLKLITGIANTPQYRWDRSRVVTSQARSERTRPCVPPPDRSVNQSRRRSVPRSLGSYVASTTTQITASTSTDRVPLSTVPERERRIMACYRNLVREYELLVHRYLQVYRPAMTIDRGTDPMEMEQSNLPSTSHSNVQTSTQSQQESSPSDALPSRCRLVLRSTLGVQTSTNSVTDTSSSPKPESSFQMKIKCSPKHTASEKGADCRTKTDTTTETEPSTSAQSETAIPSTSSQAPPKPMEQSRIPLKRLYPGFIKKTSKQNRRPILDTSSDSSSDDNVELVKKRLFPTRSNSTPASTASESLPSPSGDTQPMTSTSSNTPSSTRTESSNDRPFCLSNFVANNGNTSQTSREHVCNRCGGNIERQTQVDTPPPPLDNPRNDQEEARTDPPPTHSQPCARSLMNTDTRTTNSTVYTPSSGPRRRFFSHVLSAFLPPRSSSSQPTLRQRQNRLLSLSTRNHLDSITRNSGRNSNFAPDEVINYAERVNSEGEISEQSPNVNDFHPFDPPPEFPSINPENIGIGNMYSNIVQDLESSLNNVRNIRASNRPGETSDMLSTFSERLESIMHQSDSILRNLRNTMDLLPQSTEATEMRAQGAPGGGGDAEHPRFLFNDPNFYVRDQNQSTLADRTSRLETGDSLNGAPHHEELFTNRSAIASDHTYPRNPESPRTLPSSSDNLTPLMTSLHLTISHIQRQARLLRVQVESIERIDRAMLEVAQIQTIRQMYTEVRRHINNLSGNDGRSTGVSSVRQMMAGTRISDSSPGNSSVEDDNTVSPSVDANRPTTTEEPSTSAEGATPPLPRQRITARKSFPPSRLLHIQRQNRRFAVVNFLPRRYSPRERTMRRRVYLRAFSARSNASRLGSEMYDGGFQEESRVNCEYFAFIIRKLEFLLTEYIRSLGRPSDSQPVIPGIEARENDTVRLLSVCRTRLNRLSGQPCGCHTESGTVEGSSVTVDGASRSLARITLTSHLTTMLQFIEENSNNHISQNIRSQIKNAIDLTFLLCDILLLHIVDSIPPPTGMNLDPERESLSARIDQMCSRMLQGRLSGESHSLTRSLRLMRITARFASRALGQTYNARRNAIFSTGNNSRRELIGQISNTLHNINRSRRISHSPNQLRPNVEVTPSDMPMREWYQTINALVSRYNTSQTTTNTNSTAGSTQYNADLLDRPRSAVFLYEDGSVSDDDNDRDWYNNNLPSNERRQTLYRTSNVNLLNNDSSAQNRLTIPTVQINDVPISESNSAWHSRISHTRYRLSELRSNPTGGLFRPRFLHPLYSGVNPFDTDIDDPQREQSYEGDMVLTVTPNHRIQAWDISSGKIPDITNAMRNIVVGECKIHNDASVDISADGTILVTLLPSGGYLNVTNRLGVYSLHWETLGQCLFVTSFEQNAVSVSLSPLSRHLVVGLASRRVSIVPNEKWTMARIFFLNHKDAPYSSRLSLLRELQQNRDTTYMSLNCIRWLPFSGQGLIYATNTGQLRILS</sequence>
<comment type="similarity">
    <text evidence="3">Belongs to the importin beta family. Importin beta-1 subfamily.</text>
</comment>
<keyword evidence="5" id="KW-0963">Cytoplasm</keyword>
<feature type="transmembrane region" description="Helical" evidence="14">
    <location>
        <begin position="1287"/>
        <end position="1308"/>
    </location>
</feature>
<evidence type="ECO:0000256" key="3">
    <source>
        <dbReference type="ARBA" id="ARBA00010907"/>
    </source>
</evidence>
<evidence type="ECO:0000256" key="2">
    <source>
        <dbReference type="ARBA" id="ARBA00004496"/>
    </source>
</evidence>
<dbReference type="Pfam" id="PF03810">
    <property type="entry name" value="IBN_N"/>
    <property type="match status" value="1"/>
</dbReference>
<dbReference type="InterPro" id="IPR058584">
    <property type="entry name" value="IMB1_TNPO1-like_TPR"/>
</dbReference>
<dbReference type="PROSITE" id="PS50166">
    <property type="entry name" value="IMPORTIN_B_NT"/>
    <property type="match status" value="1"/>
</dbReference>
<dbReference type="PANTHER" id="PTHR22874">
    <property type="entry name" value="ACTIVATING MOLECULE IN BECN1-REGULATED AUTOPHAGY PROTEIN 1"/>
    <property type="match status" value="1"/>
</dbReference>
<evidence type="ECO:0000256" key="5">
    <source>
        <dbReference type="ARBA" id="ARBA00022490"/>
    </source>
</evidence>
<evidence type="ECO:0000256" key="11">
    <source>
        <dbReference type="PROSITE-ProRule" id="PRU00103"/>
    </source>
</evidence>
<evidence type="ECO:0000256" key="13">
    <source>
        <dbReference type="SAM" id="MobiDB-lite"/>
    </source>
</evidence>
<dbReference type="GO" id="GO:0005737">
    <property type="term" value="C:cytoplasm"/>
    <property type="evidence" value="ECO:0007669"/>
    <property type="project" value="UniProtKB-SubCell"/>
</dbReference>
<dbReference type="Proteomes" id="UP000327044">
    <property type="component" value="Unassembled WGS sequence"/>
</dbReference>
<dbReference type="InterPro" id="IPR001494">
    <property type="entry name" value="Importin-beta_N"/>
</dbReference>
<name>A0A5N4ALR7_PHOPY</name>
<feature type="transmembrane region" description="Helical" evidence="14">
    <location>
        <begin position="993"/>
        <end position="1015"/>
    </location>
</feature>
<comment type="subcellular location">
    <subcellularLocation>
        <location evidence="2">Cytoplasm</location>
    </subcellularLocation>
    <subcellularLocation>
        <location evidence="1">Membrane</location>
        <topology evidence="1">Multi-pass membrane protein</topology>
    </subcellularLocation>
</comment>
<dbReference type="Gene3D" id="1.25.10.10">
    <property type="entry name" value="Leucine-rich Repeat Variant"/>
    <property type="match status" value="1"/>
</dbReference>
<feature type="domain" description="Importin N-terminal" evidence="15">
    <location>
        <begin position="26"/>
        <end position="106"/>
    </location>
</feature>
<feature type="domain" description="Major facilitator superfamily (MFS) profile" evidence="16">
    <location>
        <begin position="904"/>
        <end position="1340"/>
    </location>
</feature>
<feature type="transmembrane region" description="Helical" evidence="14">
    <location>
        <begin position="1314"/>
        <end position="1333"/>
    </location>
</feature>
<dbReference type="GO" id="GO:0006886">
    <property type="term" value="P:intracellular protein transport"/>
    <property type="evidence" value="ECO:0007669"/>
    <property type="project" value="InterPro"/>
</dbReference>
<feature type="region of interest" description="Disordered" evidence="13">
    <location>
        <begin position="2237"/>
        <end position="2256"/>
    </location>
</feature>
<feature type="compositionally biased region" description="Low complexity" evidence="13">
    <location>
        <begin position="1961"/>
        <end position="1974"/>
    </location>
</feature>
<dbReference type="Pfam" id="PF25574">
    <property type="entry name" value="TPR_IMB1"/>
    <property type="match status" value="2"/>
</dbReference>
<feature type="transmembrane region" description="Helical" evidence="14">
    <location>
        <begin position="960"/>
        <end position="981"/>
    </location>
</feature>
<dbReference type="InterPro" id="IPR016024">
    <property type="entry name" value="ARM-type_fold"/>
</dbReference>
<dbReference type="CDD" id="cd17317">
    <property type="entry name" value="MFS_SLC22"/>
    <property type="match status" value="1"/>
</dbReference>
<keyword evidence="12" id="KW-0853">WD repeat</keyword>
<dbReference type="GO" id="GO:1990756">
    <property type="term" value="F:ubiquitin-like ligase-substrate adaptor activity"/>
    <property type="evidence" value="ECO:0007669"/>
    <property type="project" value="TreeGrafter"/>
</dbReference>
<evidence type="ECO:0000256" key="12">
    <source>
        <dbReference type="PROSITE-ProRule" id="PRU00221"/>
    </source>
</evidence>
<dbReference type="GO" id="GO:0000423">
    <property type="term" value="P:mitophagy"/>
    <property type="evidence" value="ECO:0007669"/>
    <property type="project" value="TreeGrafter"/>
</dbReference>
<dbReference type="InterPro" id="IPR036322">
    <property type="entry name" value="WD40_repeat_dom_sf"/>
</dbReference>
<feature type="compositionally biased region" description="Low complexity" evidence="13">
    <location>
        <begin position="1778"/>
        <end position="1797"/>
    </location>
</feature>
<feature type="region of interest" description="Disordered" evidence="13">
    <location>
        <begin position="2304"/>
        <end position="2323"/>
    </location>
</feature>
<feature type="transmembrane region" description="Helical" evidence="14">
    <location>
        <begin position="1252"/>
        <end position="1275"/>
    </location>
</feature>
<feature type="transmembrane region" description="Helical" evidence="14">
    <location>
        <begin position="1078"/>
        <end position="1096"/>
    </location>
</feature>
<comment type="caution">
    <text evidence="17">The sequence shown here is derived from an EMBL/GenBank/DDBJ whole genome shotgun (WGS) entry which is preliminary data.</text>
</comment>
<dbReference type="InterPro" id="IPR036259">
    <property type="entry name" value="MFS_trans_sf"/>
</dbReference>
<keyword evidence="8" id="KW-0653">Protein transport</keyword>
<feature type="region of interest" description="Disordered" evidence="13">
    <location>
        <begin position="1815"/>
        <end position="1979"/>
    </location>
</feature>
<feature type="region of interest" description="Disordered" evidence="13">
    <location>
        <begin position="2009"/>
        <end position="2067"/>
    </location>
</feature>
<dbReference type="InterPro" id="IPR020846">
    <property type="entry name" value="MFS_dom"/>
</dbReference>
<dbReference type="Pfam" id="PF00400">
    <property type="entry name" value="WD40"/>
    <property type="match status" value="1"/>
</dbReference>
<feature type="transmembrane region" description="Helical" evidence="14">
    <location>
        <begin position="1227"/>
        <end position="1246"/>
    </location>
</feature>
<dbReference type="PROSITE" id="PS50077">
    <property type="entry name" value="HEAT_REPEAT"/>
    <property type="match status" value="1"/>
</dbReference>
<feature type="compositionally biased region" description="Low complexity" evidence="13">
    <location>
        <begin position="1707"/>
        <end position="1719"/>
    </location>
</feature>
<evidence type="ECO:0000259" key="15">
    <source>
        <dbReference type="PROSITE" id="PS50166"/>
    </source>
</evidence>
<dbReference type="SMART" id="SM00913">
    <property type="entry name" value="IBN_N"/>
    <property type="match status" value="1"/>
</dbReference>
<dbReference type="InterPro" id="IPR005828">
    <property type="entry name" value="MFS_sugar_transport-like"/>
</dbReference>